<accession>A0A1W5ZJJ8</accession>
<evidence type="ECO:0000313" key="17">
    <source>
        <dbReference type="EMBL" id="ARI68319.1"/>
    </source>
</evidence>
<dbReference type="GO" id="GO:0005506">
    <property type="term" value="F:iron ion binding"/>
    <property type="evidence" value="ECO:0007669"/>
    <property type="project" value="InterPro"/>
</dbReference>
<comment type="cofactor">
    <cofactor evidence="1 15">
        <name>heme</name>
        <dbReference type="ChEBI" id="CHEBI:30413"/>
    </cofactor>
</comment>
<dbReference type="Gene3D" id="1.10.630.10">
    <property type="entry name" value="Cytochrome P450"/>
    <property type="match status" value="1"/>
</dbReference>
<sequence>MIVFIWVAVLIAVLVLYLRQVYSSFSRNGIKHLKPIPLLGNMGPMLFRTKHFADDVANQYNSFPEERFVGMYQFVSESFLLRDVDLIKKVGVKDFEHFLDHRPIFSTTDTFFSRILFSLQGQEWKDMRSSLSPAFTSSKMRLMVPFMVEVGNQMVNSVQKKIKESKSGYTDIECKDLTTRYTNDVIATCAFGLKVDSHNDVDNKFYAMGNAASTFNFLQSLKSMFSGTLPKLAKALKIEIFSEEQKKFFRTIVLDTMANREKKNIMRPDMIHLLMEAKKGKLTHEDNKSTDEAAGFATVEESAVGQKKVNRVWSDDDLVAQAVMFFIAGFETVSAGLSFLLYELALNPDIQERLAQEIKETDAKNGGLDFNSIQNMPYMDMVISELLRLWPPGFVLDRICTKDYNVGKPNEKAEKDFIIRKGTPVFIPVIAIHRDPQYFSNPEKFDPERFSDENKHKIQSAAYMPFGVGPRNCIGSRFAFSEMKVMAYQILLHLEVSPCEKTTIPATLDKKTFNLKLDGGFWLRFRARN</sequence>
<evidence type="ECO:0000256" key="2">
    <source>
        <dbReference type="ARBA" id="ARBA00004174"/>
    </source>
</evidence>
<dbReference type="CDD" id="cd11056">
    <property type="entry name" value="CYP6-like"/>
    <property type="match status" value="1"/>
</dbReference>
<dbReference type="InterPro" id="IPR050476">
    <property type="entry name" value="Insect_CytP450_Detox"/>
</dbReference>
<evidence type="ECO:0000256" key="16">
    <source>
        <dbReference type="RuleBase" id="RU000461"/>
    </source>
</evidence>
<dbReference type="GO" id="GO:0005789">
    <property type="term" value="C:endoplasmic reticulum membrane"/>
    <property type="evidence" value="ECO:0007669"/>
    <property type="project" value="UniProtKB-SubCell"/>
</dbReference>
<keyword evidence="12 16" id="KW-0503">Monooxygenase</keyword>
<evidence type="ECO:0000256" key="7">
    <source>
        <dbReference type="ARBA" id="ARBA00022723"/>
    </source>
</evidence>
<keyword evidence="10 16" id="KW-0560">Oxidoreductase</keyword>
<dbReference type="InterPro" id="IPR001128">
    <property type="entry name" value="Cyt_P450"/>
</dbReference>
<evidence type="ECO:0000256" key="6">
    <source>
        <dbReference type="ARBA" id="ARBA00022617"/>
    </source>
</evidence>
<evidence type="ECO:0000256" key="8">
    <source>
        <dbReference type="ARBA" id="ARBA00022824"/>
    </source>
</evidence>
<proteinExistence type="evidence at transcript level"/>
<dbReference type="Pfam" id="PF00067">
    <property type="entry name" value="p450"/>
    <property type="match status" value="1"/>
</dbReference>
<comment type="catalytic activity">
    <reaction evidence="14">
        <text>an organic molecule + reduced [NADPH--hemoprotein reductase] + O2 = an alcohol + oxidized [NADPH--hemoprotein reductase] + H2O + H(+)</text>
        <dbReference type="Rhea" id="RHEA:17149"/>
        <dbReference type="Rhea" id="RHEA-COMP:11964"/>
        <dbReference type="Rhea" id="RHEA-COMP:11965"/>
        <dbReference type="ChEBI" id="CHEBI:15377"/>
        <dbReference type="ChEBI" id="CHEBI:15378"/>
        <dbReference type="ChEBI" id="CHEBI:15379"/>
        <dbReference type="ChEBI" id="CHEBI:30879"/>
        <dbReference type="ChEBI" id="CHEBI:57618"/>
        <dbReference type="ChEBI" id="CHEBI:58210"/>
        <dbReference type="ChEBI" id="CHEBI:142491"/>
        <dbReference type="EC" id="1.14.14.1"/>
    </reaction>
</comment>
<evidence type="ECO:0000256" key="11">
    <source>
        <dbReference type="ARBA" id="ARBA00023004"/>
    </source>
</evidence>
<dbReference type="EC" id="1.14.14.1" evidence="5"/>
<dbReference type="PANTHER" id="PTHR24292">
    <property type="entry name" value="CYTOCHROME P450"/>
    <property type="match status" value="1"/>
</dbReference>
<feature type="binding site" description="axial binding residue" evidence="15">
    <location>
        <position position="473"/>
    </location>
    <ligand>
        <name>heme</name>
        <dbReference type="ChEBI" id="CHEBI:30413"/>
    </ligand>
    <ligandPart>
        <name>Fe</name>
        <dbReference type="ChEBI" id="CHEBI:18248"/>
    </ligandPart>
</feature>
<dbReference type="AlphaFoldDB" id="A0A1W5ZJJ8"/>
<comment type="subcellular location">
    <subcellularLocation>
        <location evidence="3">Endoplasmic reticulum membrane</location>
        <topology evidence="3">Peripheral membrane protein</topology>
    </subcellularLocation>
    <subcellularLocation>
        <location evidence="2">Microsome membrane</location>
        <topology evidence="2">Peripheral membrane protein</topology>
    </subcellularLocation>
</comment>
<keyword evidence="9" id="KW-0492">Microsome</keyword>
<organism evidence="17">
    <name type="scientific">Mythimna separata</name>
    <name type="common">Oriental armyworm</name>
    <name type="synonym">Pseudaletia separata</name>
    <dbReference type="NCBI Taxonomy" id="271217"/>
    <lineage>
        <taxon>Eukaryota</taxon>
        <taxon>Metazoa</taxon>
        <taxon>Ecdysozoa</taxon>
        <taxon>Arthropoda</taxon>
        <taxon>Hexapoda</taxon>
        <taxon>Insecta</taxon>
        <taxon>Pterygota</taxon>
        <taxon>Neoptera</taxon>
        <taxon>Endopterygota</taxon>
        <taxon>Lepidoptera</taxon>
        <taxon>Glossata</taxon>
        <taxon>Ditrysia</taxon>
        <taxon>Noctuoidea</taxon>
        <taxon>Noctuidae</taxon>
        <taxon>Noctuinae</taxon>
        <taxon>Hadenini</taxon>
        <taxon>Mythimna</taxon>
    </lineage>
</organism>
<evidence type="ECO:0000256" key="14">
    <source>
        <dbReference type="ARBA" id="ARBA00047827"/>
    </source>
</evidence>
<reference evidence="17" key="1">
    <citation type="submission" date="2017-01" db="EMBL/GenBank/DDBJ databases">
        <title>cDNA cloning and function research of CYP9A113 gene from Mythimna separata.</title>
        <authorList>
            <person name="Fan D."/>
            <person name="Liu Y."/>
            <person name="Zhang Y."/>
        </authorList>
    </citation>
    <scope>NUCLEOTIDE SEQUENCE</scope>
</reference>
<keyword evidence="7 15" id="KW-0479">Metal-binding</keyword>
<dbReference type="InterPro" id="IPR036396">
    <property type="entry name" value="Cyt_P450_sf"/>
</dbReference>
<evidence type="ECO:0000256" key="9">
    <source>
        <dbReference type="ARBA" id="ARBA00022848"/>
    </source>
</evidence>
<comment type="similarity">
    <text evidence="4 16">Belongs to the cytochrome P450 family.</text>
</comment>
<evidence type="ECO:0000256" key="13">
    <source>
        <dbReference type="ARBA" id="ARBA00023136"/>
    </source>
</evidence>
<dbReference type="FunFam" id="1.10.630.10:FF:000042">
    <property type="entry name" value="Cytochrome P450"/>
    <property type="match status" value="1"/>
</dbReference>
<keyword evidence="6 15" id="KW-0349">Heme</keyword>
<evidence type="ECO:0000256" key="4">
    <source>
        <dbReference type="ARBA" id="ARBA00010617"/>
    </source>
</evidence>
<dbReference type="PRINTS" id="PR00463">
    <property type="entry name" value="EP450I"/>
</dbReference>
<dbReference type="InterPro" id="IPR017972">
    <property type="entry name" value="Cyt_P450_CS"/>
</dbReference>
<dbReference type="PRINTS" id="PR00385">
    <property type="entry name" value="P450"/>
</dbReference>
<dbReference type="SUPFAM" id="SSF48264">
    <property type="entry name" value="Cytochrome P450"/>
    <property type="match status" value="1"/>
</dbReference>
<dbReference type="PROSITE" id="PS00086">
    <property type="entry name" value="CYTOCHROME_P450"/>
    <property type="match status" value="1"/>
</dbReference>
<protein>
    <recommendedName>
        <fullName evidence="5">unspecific monooxygenase</fullName>
        <ecNumber evidence="5">1.14.14.1</ecNumber>
    </recommendedName>
</protein>
<dbReference type="GO" id="GO:0020037">
    <property type="term" value="F:heme binding"/>
    <property type="evidence" value="ECO:0007669"/>
    <property type="project" value="InterPro"/>
</dbReference>
<dbReference type="GO" id="GO:0016712">
    <property type="term" value="F:oxidoreductase activity, acting on paired donors, with incorporation or reduction of molecular oxygen, reduced flavin or flavoprotein as one donor, and incorporation of one atom of oxygen"/>
    <property type="evidence" value="ECO:0007669"/>
    <property type="project" value="UniProtKB-EC"/>
</dbReference>
<keyword evidence="13" id="KW-0472">Membrane</keyword>
<keyword evidence="11 15" id="KW-0408">Iron</keyword>
<dbReference type="InterPro" id="IPR002401">
    <property type="entry name" value="Cyt_P450_E_grp-I"/>
</dbReference>
<keyword evidence="8" id="KW-0256">Endoplasmic reticulum</keyword>
<dbReference type="EMBL" id="KY436739">
    <property type="protein sequence ID" value="ARI68319.1"/>
    <property type="molecule type" value="mRNA"/>
</dbReference>
<evidence type="ECO:0000256" key="1">
    <source>
        <dbReference type="ARBA" id="ARBA00001971"/>
    </source>
</evidence>
<name>A0A1W5ZJJ8_MYTSE</name>
<evidence type="ECO:0000256" key="12">
    <source>
        <dbReference type="ARBA" id="ARBA00023033"/>
    </source>
</evidence>
<evidence type="ECO:0000256" key="15">
    <source>
        <dbReference type="PIRSR" id="PIRSR602401-1"/>
    </source>
</evidence>
<dbReference type="PANTHER" id="PTHR24292:SF54">
    <property type="entry name" value="CYP9F3-RELATED"/>
    <property type="match status" value="1"/>
</dbReference>
<evidence type="ECO:0000256" key="10">
    <source>
        <dbReference type="ARBA" id="ARBA00023002"/>
    </source>
</evidence>
<evidence type="ECO:0000256" key="3">
    <source>
        <dbReference type="ARBA" id="ARBA00004406"/>
    </source>
</evidence>
<evidence type="ECO:0000256" key="5">
    <source>
        <dbReference type="ARBA" id="ARBA00012109"/>
    </source>
</evidence>